<dbReference type="CDD" id="cd16329">
    <property type="entry name" value="LolA_like"/>
    <property type="match status" value="1"/>
</dbReference>
<protein>
    <submittedName>
        <fullName evidence="2">Outer membrane lipoprotein-sorting protein</fullName>
    </submittedName>
</protein>
<gene>
    <name evidence="2" type="ORF">NLK58_09370</name>
</gene>
<feature type="domain" description="Uncharacterized protein TP-0789" evidence="1">
    <location>
        <begin position="100"/>
        <end position="280"/>
    </location>
</feature>
<dbReference type="Proteomes" id="UP001475781">
    <property type="component" value="Chromosome"/>
</dbReference>
<dbReference type="Pfam" id="PF17131">
    <property type="entry name" value="LolA_like"/>
    <property type="match status" value="1"/>
</dbReference>
<evidence type="ECO:0000313" key="3">
    <source>
        <dbReference type="Proteomes" id="UP001475781"/>
    </source>
</evidence>
<organism evidence="2 3">
    <name type="scientific">Marinobacter metalliresistant</name>
    <dbReference type="NCBI Taxonomy" id="2961995"/>
    <lineage>
        <taxon>Bacteria</taxon>
        <taxon>Pseudomonadati</taxon>
        <taxon>Pseudomonadota</taxon>
        <taxon>Gammaproteobacteria</taxon>
        <taxon>Pseudomonadales</taxon>
        <taxon>Marinobacteraceae</taxon>
        <taxon>Marinobacter</taxon>
    </lineage>
</organism>
<evidence type="ECO:0000313" key="2">
    <source>
        <dbReference type="EMBL" id="WZF90370.1"/>
    </source>
</evidence>
<proteinExistence type="predicted"/>
<dbReference type="RefSeq" id="WP_341582628.1">
    <property type="nucleotide sequence ID" value="NZ_CP101118.1"/>
</dbReference>
<dbReference type="EMBL" id="CP101118">
    <property type="protein sequence ID" value="WZF90370.1"/>
    <property type="molecule type" value="Genomic_DNA"/>
</dbReference>
<evidence type="ECO:0000259" key="1">
    <source>
        <dbReference type="Pfam" id="PF17131"/>
    </source>
</evidence>
<accession>A0ABZ2W6F9</accession>
<keyword evidence="2" id="KW-0449">Lipoprotein</keyword>
<sequence length="287" mass="33113">MGRRLHIGYWLVTLFQKLALVVIALGITPIALAQDAGAAPSVERIVNRANMVSYFQGRDGRARVAMTITDRQGRTRSRELTILRRDGPETDAIEGSAYRGEQKYYVYFRRPADVSQMTLLVWKHLDRDDDRWLYLPALDLVKRIAASDKRTSFVGSDFFYEDISGRSIDADSHELIETTDNYYVVRNTPRRPGEVEFAYYDVYIHKQSFLPVRTEYVDDSGNLYRRYTALAVEKVQGYPTVVKARMENLRSGGTTELTYTGIDYDLGLPEDVFSERYLRRAPKEYLQ</sequence>
<dbReference type="InterPro" id="IPR033399">
    <property type="entry name" value="TP_0789-like"/>
</dbReference>
<name>A0ABZ2W6F9_9GAMM</name>
<keyword evidence="3" id="KW-1185">Reference proteome</keyword>
<dbReference type="Gene3D" id="2.50.20.10">
    <property type="entry name" value="Lipoprotein localisation LolA/LolB/LppX"/>
    <property type="match status" value="1"/>
</dbReference>
<reference evidence="2 3" key="1">
    <citation type="submission" date="2022-07" db="EMBL/GenBank/DDBJ databases">
        <title>A copper resistant bacterium isolated from sediment samples of deep sea hydrothermal areas.</title>
        <authorList>
            <person name="Zeng X."/>
        </authorList>
    </citation>
    <scope>NUCLEOTIDE SEQUENCE [LARGE SCALE GENOMIC DNA]</scope>
    <source>
        <strain evidence="3">CuT 6</strain>
    </source>
</reference>